<name>A0A317PJI1_9HYPH</name>
<dbReference type="InterPro" id="IPR002036">
    <property type="entry name" value="YbeY"/>
</dbReference>
<dbReference type="EC" id="3.1.-.-" evidence="7"/>
<dbReference type="GO" id="GO:0004521">
    <property type="term" value="F:RNA endonuclease activity"/>
    <property type="evidence" value="ECO:0007669"/>
    <property type="project" value="UniProtKB-UniRule"/>
</dbReference>
<keyword evidence="7" id="KW-0698">rRNA processing</keyword>
<keyword evidence="5 7" id="KW-0378">Hydrolase</keyword>
<keyword evidence="7" id="KW-0963">Cytoplasm</keyword>
<feature type="binding site" evidence="7">
    <location>
        <position position="128"/>
    </location>
    <ligand>
        <name>Zn(2+)</name>
        <dbReference type="ChEBI" id="CHEBI:29105"/>
        <note>catalytic</note>
    </ligand>
</feature>
<dbReference type="GO" id="GO:0008270">
    <property type="term" value="F:zinc ion binding"/>
    <property type="evidence" value="ECO:0007669"/>
    <property type="project" value="UniProtKB-UniRule"/>
</dbReference>
<dbReference type="AlphaFoldDB" id="A0A317PJI1"/>
<dbReference type="Pfam" id="PF02130">
    <property type="entry name" value="YbeY"/>
    <property type="match status" value="1"/>
</dbReference>
<keyword evidence="4 7" id="KW-0255">Endonuclease</keyword>
<sequence length="172" mass="19090">MTRALVDFVFSVEGEGWGDDAELESLVSRVLAAAASDLRENENQPFPEEPTEVSLVFADDAFVRSVNAEWRDQDKPTNVLSFPAFPIRPGGMPGPLLGDIILARETIETESRDLAKPVEAHLVHLITHGFLHLFGYDHMEMAEAEKMESVETRILATLGLSDPYGDLEPERI</sequence>
<evidence type="ECO:0000256" key="3">
    <source>
        <dbReference type="ARBA" id="ARBA00022723"/>
    </source>
</evidence>
<dbReference type="EMBL" id="QGTR01000003">
    <property type="protein sequence ID" value="PWW00170.1"/>
    <property type="molecule type" value="Genomic_DNA"/>
</dbReference>
<dbReference type="Proteomes" id="UP000246352">
    <property type="component" value="Unassembled WGS sequence"/>
</dbReference>
<dbReference type="PANTHER" id="PTHR46986">
    <property type="entry name" value="ENDORIBONUCLEASE YBEY, CHLOROPLASTIC"/>
    <property type="match status" value="1"/>
</dbReference>
<dbReference type="PANTHER" id="PTHR46986:SF1">
    <property type="entry name" value="ENDORIBONUCLEASE YBEY, CHLOROPLASTIC"/>
    <property type="match status" value="1"/>
</dbReference>
<dbReference type="GO" id="GO:0006364">
    <property type="term" value="P:rRNA processing"/>
    <property type="evidence" value="ECO:0007669"/>
    <property type="project" value="UniProtKB-UniRule"/>
</dbReference>
<keyword evidence="3 7" id="KW-0479">Metal-binding</keyword>
<comment type="caution">
    <text evidence="8">The sequence shown here is derived from an EMBL/GenBank/DDBJ whole genome shotgun (WGS) entry which is preliminary data.</text>
</comment>
<dbReference type="SUPFAM" id="SSF55486">
    <property type="entry name" value="Metalloproteases ('zincins'), catalytic domain"/>
    <property type="match status" value="1"/>
</dbReference>
<dbReference type="Gene3D" id="3.40.390.30">
    <property type="entry name" value="Metalloproteases ('zincins'), catalytic domain"/>
    <property type="match status" value="1"/>
</dbReference>
<dbReference type="OrthoDB" id="9807740at2"/>
<comment type="similarity">
    <text evidence="1 7">Belongs to the endoribonuclease YbeY family.</text>
</comment>
<organism evidence="8 9">
    <name type="scientific">Hoeflea marina</name>
    <dbReference type="NCBI Taxonomy" id="274592"/>
    <lineage>
        <taxon>Bacteria</taxon>
        <taxon>Pseudomonadati</taxon>
        <taxon>Pseudomonadota</taxon>
        <taxon>Alphaproteobacteria</taxon>
        <taxon>Hyphomicrobiales</taxon>
        <taxon>Rhizobiaceae</taxon>
        <taxon>Hoeflea</taxon>
    </lineage>
</organism>
<evidence type="ECO:0000313" key="8">
    <source>
        <dbReference type="EMBL" id="PWW00170.1"/>
    </source>
</evidence>
<accession>A0A317PJI1</accession>
<evidence type="ECO:0000256" key="2">
    <source>
        <dbReference type="ARBA" id="ARBA00022722"/>
    </source>
</evidence>
<dbReference type="InterPro" id="IPR020549">
    <property type="entry name" value="YbeY_CS"/>
</dbReference>
<dbReference type="NCBIfam" id="TIGR00043">
    <property type="entry name" value="rRNA maturation RNase YbeY"/>
    <property type="match status" value="1"/>
</dbReference>
<comment type="function">
    <text evidence="7">Single strand-specific metallo-endoribonuclease involved in late-stage 70S ribosome quality control and in maturation of the 3' terminus of the 16S rRNA.</text>
</comment>
<comment type="subcellular location">
    <subcellularLocation>
        <location evidence="7">Cytoplasm</location>
    </subcellularLocation>
</comment>
<evidence type="ECO:0000256" key="1">
    <source>
        <dbReference type="ARBA" id="ARBA00010875"/>
    </source>
</evidence>
<evidence type="ECO:0000256" key="6">
    <source>
        <dbReference type="ARBA" id="ARBA00022833"/>
    </source>
</evidence>
<comment type="cofactor">
    <cofactor evidence="7">
        <name>Zn(2+)</name>
        <dbReference type="ChEBI" id="CHEBI:29105"/>
    </cofactor>
    <text evidence="7">Binds 1 zinc ion.</text>
</comment>
<protein>
    <recommendedName>
        <fullName evidence="7">Endoribonuclease YbeY</fullName>
        <ecNumber evidence="7">3.1.-.-</ecNumber>
    </recommendedName>
</protein>
<feature type="binding site" evidence="7">
    <location>
        <position position="138"/>
    </location>
    <ligand>
        <name>Zn(2+)</name>
        <dbReference type="ChEBI" id="CHEBI:29105"/>
        <note>catalytic</note>
    </ligand>
</feature>
<dbReference type="RefSeq" id="WP_110032414.1">
    <property type="nucleotide sequence ID" value="NZ_QGTR01000003.1"/>
</dbReference>
<keyword evidence="9" id="KW-1185">Reference proteome</keyword>
<reference evidence="8 9" key="1">
    <citation type="submission" date="2018-05" db="EMBL/GenBank/DDBJ databases">
        <title>Genomic Encyclopedia of Type Strains, Phase IV (KMG-IV): sequencing the most valuable type-strain genomes for metagenomic binning, comparative biology and taxonomic classification.</title>
        <authorList>
            <person name="Goeker M."/>
        </authorList>
    </citation>
    <scope>NUCLEOTIDE SEQUENCE [LARGE SCALE GENOMIC DNA]</scope>
    <source>
        <strain evidence="8 9">DSM 16791</strain>
    </source>
</reference>
<evidence type="ECO:0000256" key="5">
    <source>
        <dbReference type="ARBA" id="ARBA00022801"/>
    </source>
</evidence>
<dbReference type="GO" id="GO:0005737">
    <property type="term" value="C:cytoplasm"/>
    <property type="evidence" value="ECO:0007669"/>
    <property type="project" value="UniProtKB-SubCell"/>
</dbReference>
<keyword evidence="7" id="KW-0690">Ribosome biogenesis</keyword>
<feature type="binding site" evidence="7">
    <location>
        <position position="132"/>
    </location>
    <ligand>
        <name>Zn(2+)</name>
        <dbReference type="ChEBI" id="CHEBI:29105"/>
        <note>catalytic</note>
    </ligand>
</feature>
<dbReference type="HAMAP" id="MF_00009">
    <property type="entry name" value="Endoribonucl_YbeY"/>
    <property type="match status" value="1"/>
</dbReference>
<gene>
    <name evidence="7" type="primary">ybeY</name>
    <name evidence="8" type="ORF">DFR52_103372</name>
</gene>
<evidence type="ECO:0000256" key="4">
    <source>
        <dbReference type="ARBA" id="ARBA00022759"/>
    </source>
</evidence>
<evidence type="ECO:0000313" key="9">
    <source>
        <dbReference type="Proteomes" id="UP000246352"/>
    </source>
</evidence>
<dbReference type="InterPro" id="IPR023091">
    <property type="entry name" value="MetalPrtase_cat_dom_sf_prd"/>
</dbReference>
<dbReference type="PROSITE" id="PS01306">
    <property type="entry name" value="UPF0054"/>
    <property type="match status" value="1"/>
</dbReference>
<keyword evidence="2 7" id="KW-0540">Nuclease</keyword>
<keyword evidence="6 7" id="KW-0862">Zinc</keyword>
<proteinExistence type="inferred from homology"/>
<evidence type="ECO:0000256" key="7">
    <source>
        <dbReference type="HAMAP-Rule" id="MF_00009"/>
    </source>
</evidence>
<dbReference type="GO" id="GO:0004222">
    <property type="term" value="F:metalloendopeptidase activity"/>
    <property type="evidence" value="ECO:0007669"/>
    <property type="project" value="InterPro"/>
</dbReference>